<dbReference type="EMBL" id="CAXIEN010000026">
    <property type="protein sequence ID" value="CAL1267083.1"/>
    <property type="molecule type" value="Genomic_DNA"/>
</dbReference>
<dbReference type="Proteomes" id="UP001497382">
    <property type="component" value="Unassembled WGS sequence"/>
</dbReference>
<protein>
    <submittedName>
        <fullName evidence="2">Uncharacterized protein</fullName>
    </submittedName>
</protein>
<dbReference type="AlphaFoldDB" id="A0AAV1Z6V0"/>
<organism evidence="2 3">
    <name type="scientific">Larinioides sclopetarius</name>
    <dbReference type="NCBI Taxonomy" id="280406"/>
    <lineage>
        <taxon>Eukaryota</taxon>
        <taxon>Metazoa</taxon>
        <taxon>Ecdysozoa</taxon>
        <taxon>Arthropoda</taxon>
        <taxon>Chelicerata</taxon>
        <taxon>Arachnida</taxon>
        <taxon>Araneae</taxon>
        <taxon>Araneomorphae</taxon>
        <taxon>Entelegynae</taxon>
        <taxon>Araneoidea</taxon>
        <taxon>Araneidae</taxon>
        <taxon>Larinioides</taxon>
    </lineage>
</organism>
<proteinExistence type="predicted"/>
<feature type="compositionally biased region" description="Polar residues" evidence="1">
    <location>
        <begin position="122"/>
        <end position="143"/>
    </location>
</feature>
<keyword evidence="3" id="KW-1185">Reference proteome</keyword>
<name>A0AAV1Z6V0_9ARAC</name>
<reference evidence="2 3" key="1">
    <citation type="submission" date="2024-04" db="EMBL/GenBank/DDBJ databases">
        <authorList>
            <person name="Rising A."/>
            <person name="Reimegard J."/>
            <person name="Sonavane S."/>
            <person name="Akerstrom W."/>
            <person name="Nylinder S."/>
            <person name="Hedman E."/>
            <person name="Kallberg Y."/>
        </authorList>
    </citation>
    <scope>NUCLEOTIDE SEQUENCE [LARGE SCALE GENOMIC DNA]</scope>
</reference>
<evidence type="ECO:0000256" key="1">
    <source>
        <dbReference type="SAM" id="MobiDB-lite"/>
    </source>
</evidence>
<accession>A0AAV1Z6V0</accession>
<evidence type="ECO:0000313" key="2">
    <source>
        <dbReference type="EMBL" id="CAL1267083.1"/>
    </source>
</evidence>
<evidence type="ECO:0000313" key="3">
    <source>
        <dbReference type="Proteomes" id="UP001497382"/>
    </source>
</evidence>
<gene>
    <name evidence="2" type="ORF">LARSCL_LOCUS3450</name>
</gene>
<feature type="region of interest" description="Disordered" evidence="1">
    <location>
        <begin position="119"/>
        <end position="191"/>
    </location>
</feature>
<comment type="caution">
    <text evidence="2">The sequence shown here is derived from an EMBL/GenBank/DDBJ whole genome shotgun (WGS) entry which is preliminary data.</text>
</comment>
<sequence length="191" mass="22047">MDIRRSFNKLIQFLVGIWNPEMNKPDNHKPSFGLERLFLAWYSANLFVRRALANVESLHDYTMAPYPGEIPYRDVEDKMSGNIRMLCFWINVNFFYRSGNHFFHLVKSVINYIQYRGKEPSSVKTPGPNSTLVLENEGQVMSSEDSEVNLPTERKMPVESDSSEQAPKEDYTNSNVQDDQNRVAPSGCIAW</sequence>